<dbReference type="PANTHER" id="PTHR39963">
    <property type="entry name" value="SLL0983 PROTEIN"/>
    <property type="match status" value="1"/>
</dbReference>
<dbReference type="InterPro" id="IPR047785">
    <property type="entry name" value="tRNA_MNMC2"/>
</dbReference>
<evidence type="ECO:0000259" key="1">
    <source>
        <dbReference type="Pfam" id="PF05430"/>
    </source>
</evidence>
<feature type="domain" description="MnmC-like methyltransferase" evidence="1">
    <location>
        <begin position="139"/>
        <end position="216"/>
    </location>
</feature>
<dbReference type="Proteomes" id="UP000064893">
    <property type="component" value="Chromosome"/>
</dbReference>
<keyword evidence="3" id="KW-1185">Reference proteome</keyword>
<name>A0A0S2I0L8_9BACT</name>
<protein>
    <submittedName>
        <fullName evidence="2">tRNA 5-methylaminomethyl-2-thiouridine biosynthesis bifunctional protein MnmC</fullName>
    </submittedName>
</protein>
<dbReference type="STRING" id="1307839.L21SP5_02274"/>
<dbReference type="SUPFAM" id="SSF53335">
    <property type="entry name" value="S-adenosyl-L-methionine-dependent methyltransferases"/>
    <property type="match status" value="1"/>
</dbReference>
<dbReference type="EMBL" id="CP013118">
    <property type="protein sequence ID" value="ALO15907.1"/>
    <property type="molecule type" value="Genomic_DNA"/>
</dbReference>
<proteinExistence type="predicted"/>
<dbReference type="OrthoDB" id="9786494at2"/>
<dbReference type="NCBIfam" id="NF033855">
    <property type="entry name" value="tRNA_MNMC2"/>
    <property type="match status" value="1"/>
</dbReference>
<dbReference type="Gene3D" id="3.40.50.150">
    <property type="entry name" value="Vaccinia Virus protein VP39"/>
    <property type="match status" value="1"/>
</dbReference>
<dbReference type="AlphaFoldDB" id="A0A0S2I0L8"/>
<dbReference type="GO" id="GO:0004808">
    <property type="term" value="F:tRNA (5-methylaminomethyl-2-thiouridylate)(34)-methyltransferase activity"/>
    <property type="evidence" value="ECO:0007669"/>
    <property type="project" value="InterPro"/>
</dbReference>
<dbReference type="InterPro" id="IPR029063">
    <property type="entry name" value="SAM-dependent_MTases_sf"/>
</dbReference>
<dbReference type="PANTHER" id="PTHR39963:SF1">
    <property type="entry name" value="MNMC-LIKE METHYLTRANSFERASE DOMAIN-CONTAINING PROTEIN"/>
    <property type="match status" value="1"/>
</dbReference>
<sequence>MKVKPIETDDGSHSLYVESLDEHYHSTKGALQESRHVFIEAGLKQKTASPLRVLEIGMGTGLNALLTFADREKEQEIFYTALEKYPLPETVTGKLNYAQLVGVGEEILGRIHRSAWESWQEIGPGFHLKKLEIDLHSWKPTETYDLVYFDAFGPDKQPDMWSVPIYQTIYNAINPNGLLLTYTAKGAVRRGLQEVGFEVERLQGPPGKKHMTRAGKRL</sequence>
<dbReference type="KEGG" id="blq:L21SP5_02274"/>
<dbReference type="RefSeq" id="WP_057953327.1">
    <property type="nucleotide sequence ID" value="NZ_CP013118.1"/>
</dbReference>
<gene>
    <name evidence="2" type="primary">mnmC</name>
    <name evidence="2" type="ORF">L21SP5_02274</name>
</gene>
<dbReference type="Pfam" id="PF05430">
    <property type="entry name" value="Methyltransf_30"/>
    <property type="match status" value="1"/>
</dbReference>
<reference evidence="2 3" key="1">
    <citation type="submission" date="2015-11" db="EMBL/GenBank/DDBJ databases">
        <title>Description and complete genome sequence of a novel strain predominating in hypersaline microbial mats and representing a new family of the Bacteriodetes phylum.</title>
        <authorList>
            <person name="Spring S."/>
            <person name="Bunk B."/>
            <person name="Sproer C."/>
            <person name="Klenk H.-P."/>
        </authorList>
    </citation>
    <scope>NUCLEOTIDE SEQUENCE [LARGE SCALE GENOMIC DNA]</scope>
    <source>
        <strain evidence="2 3">L21-Spi-D4</strain>
    </source>
</reference>
<dbReference type="GO" id="GO:0016645">
    <property type="term" value="F:oxidoreductase activity, acting on the CH-NH group of donors"/>
    <property type="evidence" value="ECO:0007669"/>
    <property type="project" value="InterPro"/>
</dbReference>
<organism evidence="2 3">
    <name type="scientific">Salinivirga cyanobacteriivorans</name>
    <dbReference type="NCBI Taxonomy" id="1307839"/>
    <lineage>
        <taxon>Bacteria</taxon>
        <taxon>Pseudomonadati</taxon>
        <taxon>Bacteroidota</taxon>
        <taxon>Bacteroidia</taxon>
        <taxon>Bacteroidales</taxon>
        <taxon>Salinivirgaceae</taxon>
        <taxon>Salinivirga</taxon>
    </lineage>
</organism>
<dbReference type="InterPro" id="IPR008471">
    <property type="entry name" value="MnmC-like_methylTransf"/>
</dbReference>
<accession>A0A0S2I0L8</accession>
<evidence type="ECO:0000313" key="3">
    <source>
        <dbReference type="Proteomes" id="UP000064893"/>
    </source>
</evidence>
<evidence type="ECO:0000313" key="2">
    <source>
        <dbReference type="EMBL" id="ALO15907.1"/>
    </source>
</evidence>